<name>A0A1F8DVS3_9BACT</name>
<accession>A0A1F8DVS3</accession>
<proteinExistence type="predicted"/>
<evidence type="ECO:0000313" key="2">
    <source>
        <dbReference type="EMBL" id="OGM92703.1"/>
    </source>
</evidence>
<feature type="transmembrane region" description="Helical" evidence="1">
    <location>
        <begin position="67"/>
        <end position="90"/>
    </location>
</feature>
<gene>
    <name evidence="2" type="ORF">A2372_00710</name>
</gene>
<dbReference type="AlphaFoldDB" id="A0A1F8DVS3"/>
<keyword evidence="1" id="KW-1133">Transmembrane helix</keyword>
<reference evidence="2 3" key="1">
    <citation type="journal article" date="2016" name="Nat. Commun.">
        <title>Thousands of microbial genomes shed light on interconnected biogeochemical processes in an aquifer system.</title>
        <authorList>
            <person name="Anantharaman K."/>
            <person name="Brown C.T."/>
            <person name="Hug L.A."/>
            <person name="Sharon I."/>
            <person name="Castelle C.J."/>
            <person name="Probst A.J."/>
            <person name="Thomas B.C."/>
            <person name="Singh A."/>
            <person name="Wilkins M.J."/>
            <person name="Karaoz U."/>
            <person name="Brodie E.L."/>
            <person name="Williams K.H."/>
            <person name="Hubbard S.S."/>
            <person name="Banfield J.F."/>
        </authorList>
    </citation>
    <scope>NUCLEOTIDE SEQUENCE [LARGE SCALE GENOMIC DNA]</scope>
</reference>
<keyword evidence="1" id="KW-0812">Transmembrane</keyword>
<evidence type="ECO:0000256" key="1">
    <source>
        <dbReference type="SAM" id="Phobius"/>
    </source>
</evidence>
<feature type="transmembrane region" description="Helical" evidence="1">
    <location>
        <begin position="40"/>
        <end position="60"/>
    </location>
</feature>
<protein>
    <recommendedName>
        <fullName evidence="4">Transmembrane protein</fullName>
    </recommendedName>
</protein>
<evidence type="ECO:0000313" key="3">
    <source>
        <dbReference type="Proteomes" id="UP000176422"/>
    </source>
</evidence>
<keyword evidence="1" id="KW-0472">Membrane</keyword>
<dbReference type="Proteomes" id="UP000176422">
    <property type="component" value="Unassembled WGS sequence"/>
</dbReference>
<comment type="caution">
    <text evidence="2">The sequence shown here is derived from an EMBL/GenBank/DDBJ whole genome shotgun (WGS) entry which is preliminary data.</text>
</comment>
<evidence type="ECO:0008006" key="4">
    <source>
        <dbReference type="Google" id="ProtNLM"/>
    </source>
</evidence>
<dbReference type="EMBL" id="MGIT01000003">
    <property type="protein sequence ID" value="OGM92703.1"/>
    <property type="molecule type" value="Genomic_DNA"/>
</dbReference>
<sequence>MEGMCYFCEKGGDLVEVKVGVDYPFSKYAHRSCDVVFQKLPHWLFLVGFLGSFIGALTGYCSSRLCAGLMIGTPIFFMTPIYGFLVWVLTGKRCGKVVEL</sequence>
<organism evidence="2 3">
    <name type="scientific">Candidatus Wolfebacteria bacterium RIFOXYB1_FULL_54_12</name>
    <dbReference type="NCBI Taxonomy" id="1802559"/>
    <lineage>
        <taxon>Bacteria</taxon>
        <taxon>Candidatus Wolfeibacteriota</taxon>
    </lineage>
</organism>